<evidence type="ECO:0000256" key="1">
    <source>
        <dbReference type="SAM" id="MobiDB-lite"/>
    </source>
</evidence>
<evidence type="ECO:0000313" key="3">
    <source>
        <dbReference type="WBParaSite" id="MhA1_Contig601.frz3.gene12"/>
    </source>
</evidence>
<feature type="region of interest" description="Disordered" evidence="1">
    <location>
        <begin position="136"/>
        <end position="172"/>
    </location>
</feature>
<dbReference type="Proteomes" id="UP000095281">
    <property type="component" value="Unplaced"/>
</dbReference>
<accession>A0A1I8BU70</accession>
<name>A0A1I8BU70_MELHA</name>
<dbReference type="AlphaFoldDB" id="A0A1I8BU70"/>
<proteinExistence type="predicted"/>
<protein>
    <submittedName>
        <fullName evidence="3">GRF-type domain-containing protein</fullName>
    </submittedName>
</protein>
<sequence>MSIGANNNMGFKHIPLLLIAEVICEKCIVAGISIGDVGQRAPGCFCGKPRGQRWQRWCSPPFKNAPDDNTPMPDNLGYNPRRMYFHSFDNEEENPVDQFLDYLLTSSSLPIAPSLSDLQHLREREVADALAALRAAGRAPAARAVSPRLRGRPGRTPPPGMHAPPRAVPNNG</sequence>
<evidence type="ECO:0000313" key="2">
    <source>
        <dbReference type="Proteomes" id="UP000095281"/>
    </source>
</evidence>
<feature type="compositionally biased region" description="Low complexity" evidence="1">
    <location>
        <begin position="136"/>
        <end position="148"/>
    </location>
</feature>
<dbReference type="WBParaSite" id="MhA1_Contig601.frz3.gene12">
    <property type="protein sequence ID" value="MhA1_Contig601.frz3.gene12"/>
    <property type="gene ID" value="MhA1_Contig601.frz3.gene12"/>
</dbReference>
<organism evidence="2 3">
    <name type="scientific">Meloidogyne hapla</name>
    <name type="common">Root-knot nematode worm</name>
    <dbReference type="NCBI Taxonomy" id="6305"/>
    <lineage>
        <taxon>Eukaryota</taxon>
        <taxon>Metazoa</taxon>
        <taxon>Ecdysozoa</taxon>
        <taxon>Nematoda</taxon>
        <taxon>Chromadorea</taxon>
        <taxon>Rhabditida</taxon>
        <taxon>Tylenchina</taxon>
        <taxon>Tylenchomorpha</taxon>
        <taxon>Tylenchoidea</taxon>
        <taxon>Meloidogynidae</taxon>
        <taxon>Meloidogyninae</taxon>
        <taxon>Meloidogyne</taxon>
    </lineage>
</organism>
<reference evidence="3" key="1">
    <citation type="submission" date="2016-11" db="UniProtKB">
        <authorList>
            <consortium name="WormBaseParasite"/>
        </authorList>
    </citation>
    <scope>IDENTIFICATION</scope>
</reference>
<keyword evidence="2" id="KW-1185">Reference proteome</keyword>